<dbReference type="AlphaFoldDB" id="A0A928VVV0"/>
<protein>
    <recommendedName>
        <fullName evidence="1">LSDAT prokaryote domain-containing protein</fullName>
    </recommendedName>
</protein>
<dbReference type="PANTHER" id="PTHR13800:SF12">
    <property type="entry name" value="TRANSIENT RECEPTOR POTENTIAL CATION CHANNEL SUBFAMILY M MEMBER-LIKE 2"/>
    <property type="match status" value="1"/>
</dbReference>
<dbReference type="RefSeq" id="WP_264327806.1">
    <property type="nucleotide sequence ID" value="NZ_JADEXQ010000141.1"/>
</dbReference>
<evidence type="ECO:0000313" key="3">
    <source>
        <dbReference type="Proteomes" id="UP000625316"/>
    </source>
</evidence>
<proteinExistence type="predicted"/>
<keyword evidence="3" id="KW-1185">Reference proteome</keyword>
<feature type="domain" description="LSDAT prokaryote" evidence="1">
    <location>
        <begin position="39"/>
        <end position="231"/>
    </location>
</feature>
<dbReference type="InterPro" id="IPR041482">
    <property type="entry name" value="LSDAT_prok"/>
</dbReference>
<organism evidence="2 3">
    <name type="scientific">Romeriopsis navalis LEGE 11480</name>
    <dbReference type="NCBI Taxonomy" id="2777977"/>
    <lineage>
        <taxon>Bacteria</taxon>
        <taxon>Bacillati</taxon>
        <taxon>Cyanobacteriota</taxon>
        <taxon>Cyanophyceae</taxon>
        <taxon>Leptolyngbyales</taxon>
        <taxon>Leptolyngbyaceae</taxon>
        <taxon>Romeriopsis</taxon>
        <taxon>Romeriopsis navalis</taxon>
    </lineage>
</organism>
<dbReference type="GO" id="GO:0099604">
    <property type="term" value="F:ligand-gated calcium channel activity"/>
    <property type="evidence" value="ECO:0007669"/>
    <property type="project" value="TreeGrafter"/>
</dbReference>
<sequence length="248" mass="25890">MSPVSTIALSERTTSQVMEMHAGTVTAEDLAPIVLPHKRPVLVVIGGAKFLGDDVFQQIRGFFHQVLARTAQKLDAVVMDGGTDSGVMRLMGQARQETGAKFPLVGVSPRGLVLLPGEQAISEEQTTLEPHHSHFILVPGSNWGDESQALAQVATTIAEGAPTIAVMLNGGAITWKDAIQNVKQGRLLLVIDGTGRAADELAAVVRGEPGCDEAQALVATGLVRVAALTEGNLAIAKAIEAILAPTIA</sequence>
<dbReference type="Pfam" id="PF18171">
    <property type="entry name" value="LSDAT_prok"/>
    <property type="match status" value="1"/>
</dbReference>
<dbReference type="InterPro" id="IPR050927">
    <property type="entry name" value="TRPM"/>
</dbReference>
<dbReference type="GO" id="GO:0005886">
    <property type="term" value="C:plasma membrane"/>
    <property type="evidence" value="ECO:0007669"/>
    <property type="project" value="TreeGrafter"/>
</dbReference>
<reference evidence="2" key="1">
    <citation type="submission" date="2020-10" db="EMBL/GenBank/DDBJ databases">
        <authorList>
            <person name="Castelo-Branco R."/>
            <person name="Eusebio N."/>
            <person name="Adriana R."/>
            <person name="Vieira A."/>
            <person name="Brugerolle De Fraissinette N."/>
            <person name="Rezende De Castro R."/>
            <person name="Schneider M.P."/>
            <person name="Vasconcelos V."/>
            <person name="Leao P.N."/>
        </authorList>
    </citation>
    <scope>NUCLEOTIDE SEQUENCE</scope>
    <source>
        <strain evidence="2">LEGE 11480</strain>
    </source>
</reference>
<gene>
    <name evidence="2" type="ORF">IQ266_24970</name>
</gene>
<accession>A0A928VVV0</accession>
<comment type="caution">
    <text evidence="2">The sequence shown here is derived from an EMBL/GenBank/DDBJ whole genome shotgun (WGS) entry which is preliminary data.</text>
</comment>
<name>A0A928VVV0_9CYAN</name>
<evidence type="ECO:0000313" key="2">
    <source>
        <dbReference type="EMBL" id="MBE9032994.1"/>
    </source>
</evidence>
<dbReference type="EMBL" id="JADEXQ010000141">
    <property type="protein sequence ID" value="MBE9032994.1"/>
    <property type="molecule type" value="Genomic_DNA"/>
</dbReference>
<dbReference type="PANTHER" id="PTHR13800">
    <property type="entry name" value="TRANSIENT RECEPTOR POTENTIAL CATION CHANNEL, SUBFAMILY M, MEMBER 6"/>
    <property type="match status" value="1"/>
</dbReference>
<dbReference type="Proteomes" id="UP000625316">
    <property type="component" value="Unassembled WGS sequence"/>
</dbReference>
<evidence type="ECO:0000259" key="1">
    <source>
        <dbReference type="Pfam" id="PF18171"/>
    </source>
</evidence>